<dbReference type="EMBL" id="JBHGVX010000002">
    <property type="protein sequence ID" value="KAL1798829.1"/>
    <property type="molecule type" value="Genomic_DNA"/>
</dbReference>
<evidence type="ECO:0000256" key="1">
    <source>
        <dbReference type="SAM" id="MobiDB-lite"/>
    </source>
</evidence>
<feature type="compositionally biased region" description="Basic and acidic residues" evidence="1">
    <location>
        <begin position="228"/>
        <end position="237"/>
    </location>
</feature>
<feature type="compositionally biased region" description="Basic residues" evidence="1">
    <location>
        <begin position="50"/>
        <end position="64"/>
    </location>
</feature>
<evidence type="ECO:0000313" key="2">
    <source>
        <dbReference type="EMBL" id="KAL1798829.1"/>
    </source>
</evidence>
<feature type="compositionally biased region" description="Basic and acidic residues" evidence="1">
    <location>
        <begin position="149"/>
        <end position="159"/>
    </location>
</feature>
<organism evidence="2 3">
    <name type="scientific">Alternaria dauci</name>
    <dbReference type="NCBI Taxonomy" id="48095"/>
    <lineage>
        <taxon>Eukaryota</taxon>
        <taxon>Fungi</taxon>
        <taxon>Dikarya</taxon>
        <taxon>Ascomycota</taxon>
        <taxon>Pezizomycotina</taxon>
        <taxon>Dothideomycetes</taxon>
        <taxon>Pleosporomycetidae</taxon>
        <taxon>Pleosporales</taxon>
        <taxon>Pleosporineae</taxon>
        <taxon>Pleosporaceae</taxon>
        <taxon>Alternaria</taxon>
        <taxon>Alternaria sect. Porri</taxon>
    </lineage>
</organism>
<feature type="compositionally biased region" description="Acidic residues" evidence="1">
    <location>
        <begin position="302"/>
        <end position="311"/>
    </location>
</feature>
<protein>
    <submittedName>
        <fullName evidence="2">Uncharacterized protein</fullName>
    </submittedName>
</protein>
<dbReference type="InterPro" id="IPR018247">
    <property type="entry name" value="EF_Hand_1_Ca_BS"/>
</dbReference>
<comment type="caution">
    <text evidence="2">The sequence shown here is derived from an EMBL/GenBank/DDBJ whole genome shotgun (WGS) entry which is preliminary data.</text>
</comment>
<feature type="compositionally biased region" description="Basic and acidic residues" evidence="1">
    <location>
        <begin position="39"/>
        <end position="49"/>
    </location>
</feature>
<gene>
    <name evidence="2" type="ORF">ACET3X_002866</name>
</gene>
<feature type="compositionally biased region" description="Acidic residues" evidence="1">
    <location>
        <begin position="28"/>
        <end position="38"/>
    </location>
</feature>
<evidence type="ECO:0000313" key="3">
    <source>
        <dbReference type="Proteomes" id="UP001578633"/>
    </source>
</evidence>
<feature type="compositionally biased region" description="Polar residues" evidence="1">
    <location>
        <begin position="240"/>
        <end position="249"/>
    </location>
</feature>
<dbReference type="PROSITE" id="PS00018">
    <property type="entry name" value="EF_HAND_1"/>
    <property type="match status" value="1"/>
</dbReference>
<feature type="compositionally biased region" description="Low complexity" evidence="1">
    <location>
        <begin position="327"/>
        <end position="348"/>
    </location>
</feature>
<sequence length="468" mass="51512">MASIQDNIGIIIKPSQEDGEAIASPEPMDYDDSDEIAEDDRGSDSDYGRPHKSKGKRMRGRPKTKSTEEARVAAALEARRRRKRLNHSTPDSTEKNPRRHLFGLPAEWREPSETASPTPSKPANAKNDKKKANRATSPYSPTAGRMTRRKLDVHNESKLSEQSARTSPSLHEGVSPASRNSLIVKLKTRTPSATMEMERHGKHKSPRGHATTQNETGSKVEASGQEGHYVRTHEQKRATRSTTRMTRQWQGDEAATETHNDDPESPQPKKISVASSRRRVTTSPVELPETPPDALTSAYDNDGNDDNDDDISPNPPKTPINPPPSSPNTNIPSSNPSPSPRITSSTPTFALYPPMSPRSLSPFTRGAQIALENLLADHHSNPLASLIDLVDALDDTRPIVNDWEHVTVMKGGRWIYQVMRDVWEEAEGNGVGDEDVDEDGDVDFEDVLGKVGEWVGREMERLSGSGGG</sequence>
<accession>A0ABR3UT40</accession>
<feature type="region of interest" description="Disordered" evidence="1">
    <location>
        <begin position="1"/>
        <end position="353"/>
    </location>
</feature>
<feature type="compositionally biased region" description="Polar residues" evidence="1">
    <location>
        <begin position="160"/>
        <end position="169"/>
    </location>
</feature>
<dbReference type="RefSeq" id="XP_069309413.1">
    <property type="nucleotide sequence ID" value="XM_069449656.1"/>
</dbReference>
<proteinExistence type="predicted"/>
<keyword evidence="3" id="KW-1185">Reference proteome</keyword>
<name>A0ABR3UT40_9PLEO</name>
<dbReference type="Proteomes" id="UP001578633">
    <property type="component" value="Chromosome 2"/>
</dbReference>
<feature type="compositionally biased region" description="Pro residues" evidence="1">
    <location>
        <begin position="313"/>
        <end position="326"/>
    </location>
</feature>
<reference evidence="2 3" key="1">
    <citation type="submission" date="2024-09" db="EMBL/GenBank/DDBJ databases">
        <title>T2T genomes of carrot and Alternaria dauci and their utility for understanding host-pathogen interaction during carrot leaf blight disease.</title>
        <authorList>
            <person name="Liu W."/>
            <person name="Xu S."/>
            <person name="Ou C."/>
            <person name="Liu X."/>
            <person name="Zhuang F."/>
            <person name="Deng X.W."/>
        </authorList>
    </citation>
    <scope>NUCLEOTIDE SEQUENCE [LARGE SCALE GENOMIC DNA]</scope>
    <source>
        <strain evidence="2 3">A2016</strain>
    </source>
</reference>
<dbReference type="GeneID" id="96083188"/>